<accession>A0A2P2IKR9</accession>
<dbReference type="EMBL" id="GGEC01001326">
    <property type="protein sequence ID" value="MBW81809.1"/>
    <property type="molecule type" value="Transcribed_RNA"/>
</dbReference>
<dbReference type="AlphaFoldDB" id="A0A2P2IKR9"/>
<sequence>MFSEHKLPDLKISKKKIARTYSPSSTKKINSRQTLQEPHMFKNKIVP</sequence>
<organism evidence="2">
    <name type="scientific">Rhizophora mucronata</name>
    <name type="common">Asiatic mangrove</name>
    <dbReference type="NCBI Taxonomy" id="61149"/>
    <lineage>
        <taxon>Eukaryota</taxon>
        <taxon>Viridiplantae</taxon>
        <taxon>Streptophyta</taxon>
        <taxon>Embryophyta</taxon>
        <taxon>Tracheophyta</taxon>
        <taxon>Spermatophyta</taxon>
        <taxon>Magnoliopsida</taxon>
        <taxon>eudicotyledons</taxon>
        <taxon>Gunneridae</taxon>
        <taxon>Pentapetalae</taxon>
        <taxon>rosids</taxon>
        <taxon>fabids</taxon>
        <taxon>Malpighiales</taxon>
        <taxon>Rhizophoraceae</taxon>
        <taxon>Rhizophora</taxon>
    </lineage>
</organism>
<proteinExistence type="predicted"/>
<name>A0A2P2IKR9_RHIMU</name>
<reference evidence="2" key="1">
    <citation type="submission" date="2018-02" db="EMBL/GenBank/DDBJ databases">
        <title>Rhizophora mucronata_Transcriptome.</title>
        <authorList>
            <person name="Meera S.P."/>
            <person name="Sreeshan A."/>
            <person name="Augustine A."/>
        </authorList>
    </citation>
    <scope>NUCLEOTIDE SEQUENCE</scope>
    <source>
        <tissue evidence="2">Leaf</tissue>
    </source>
</reference>
<protein>
    <submittedName>
        <fullName evidence="2">Uncharacterized protein</fullName>
    </submittedName>
</protein>
<evidence type="ECO:0000313" key="2">
    <source>
        <dbReference type="EMBL" id="MBW81809.1"/>
    </source>
</evidence>
<feature type="compositionally biased region" description="Polar residues" evidence="1">
    <location>
        <begin position="21"/>
        <end position="36"/>
    </location>
</feature>
<feature type="region of interest" description="Disordered" evidence="1">
    <location>
        <begin position="19"/>
        <end position="47"/>
    </location>
</feature>
<evidence type="ECO:0000256" key="1">
    <source>
        <dbReference type="SAM" id="MobiDB-lite"/>
    </source>
</evidence>